<evidence type="ECO:0000256" key="4">
    <source>
        <dbReference type="ARBA" id="ARBA00022670"/>
    </source>
</evidence>
<evidence type="ECO:0000259" key="10">
    <source>
        <dbReference type="Pfam" id="PF05922"/>
    </source>
</evidence>
<organism evidence="12 13">
    <name type="scientific">Ricinus communis</name>
    <name type="common">Castor bean</name>
    <dbReference type="NCBI Taxonomy" id="3988"/>
    <lineage>
        <taxon>Eukaryota</taxon>
        <taxon>Viridiplantae</taxon>
        <taxon>Streptophyta</taxon>
        <taxon>Embryophyta</taxon>
        <taxon>Tracheophyta</taxon>
        <taxon>Spermatophyta</taxon>
        <taxon>Magnoliopsida</taxon>
        <taxon>eudicotyledons</taxon>
        <taxon>Gunneridae</taxon>
        <taxon>Pentapetalae</taxon>
        <taxon>rosids</taxon>
        <taxon>fabids</taxon>
        <taxon>Malpighiales</taxon>
        <taxon>Euphorbiaceae</taxon>
        <taxon>Acalyphoideae</taxon>
        <taxon>Acalypheae</taxon>
        <taxon>Ricinus</taxon>
    </lineage>
</organism>
<dbReference type="InterPro" id="IPR034197">
    <property type="entry name" value="Peptidases_S8_3"/>
</dbReference>
<dbReference type="Pfam" id="PF05922">
    <property type="entry name" value="Inhibitor_I9"/>
    <property type="match status" value="1"/>
</dbReference>
<dbReference type="GO" id="GO:0009609">
    <property type="term" value="P:response to symbiotic bacterium"/>
    <property type="evidence" value="ECO:0007669"/>
    <property type="project" value="UniProtKB-ARBA"/>
</dbReference>
<dbReference type="InterPro" id="IPR010259">
    <property type="entry name" value="S8pro/Inhibitor_I9"/>
</dbReference>
<dbReference type="CDD" id="cd04852">
    <property type="entry name" value="Peptidases_S8_3"/>
    <property type="match status" value="1"/>
</dbReference>
<dbReference type="Gene3D" id="3.40.50.200">
    <property type="entry name" value="Peptidase S8/S53 domain"/>
    <property type="match status" value="1"/>
</dbReference>
<keyword evidence="4" id="KW-0645">Protease</keyword>
<evidence type="ECO:0000256" key="1">
    <source>
        <dbReference type="ARBA" id="ARBA00004613"/>
    </source>
</evidence>
<sequence length="665" mass="72021">MNSVHGFSARLTDSELESLKKYPGYISSTRDRPLKLHTTHTSQFLGLSSSSGAWPATNYGEDVIIGSQRWKGKCVSDTQFNSSLCNKKLIGARFYNKGLYAKHPEISNLTINSTRDTDGHGTHTASTAAGNFVEGASYFGYANGTASGMAPRARIAIYKASWRYGTTESDVLAAIDQAIQDGVDILSLSLAFHMDDIFLEDDTIAIATFAAMRKGIFVAASAGNDGPLYWTLVNGAPWLVTVGAGTVDREFGALLTLGNGNQIKHSTLYPGNYSLSQRRLVFLDGCESIKEMEKIKEQIIVCKDNLSLSDQVENAASAGVSGAIFITDFPVSDYYTRSSFPAAFVDLKDGQKIVDYIQSSNDPKAKLEFHKTIIGTKPAPMVDSYSSRGPYARCQYVLKPDLLAPGTIVLASWSPISSVAEVGSVELFSKFNLDSGTSMATPHVAGVAALVKKAHPDWSPAAIRSALMTTANPLDNTQSPIKDVSNIDLGPGSPIDIGSGHIDPNKSLDPGLIYDAAAEDYVKLLCAMNYTEKQIQIITNSTYNCANQSLDLNYPSFIAYFLGGDSDSEKIVHEFQRTVTNVGEAVSSYTAKLTPMNGINVTVEPKKLVFNKQYEKLSYKLTLEGPKSMKEDVVHGSLSWVHDEGKYVVRSPIVATNLVVEIDDA</sequence>
<dbReference type="InterPro" id="IPR041469">
    <property type="entry name" value="Subtilisin-like_FN3"/>
</dbReference>
<dbReference type="Pfam" id="PF00082">
    <property type="entry name" value="Peptidase_S8"/>
    <property type="match status" value="1"/>
</dbReference>
<dbReference type="InterPro" id="IPR037045">
    <property type="entry name" value="S8pro/Inhibitor_I9_sf"/>
</dbReference>
<keyword evidence="6 12" id="KW-0378">Hydrolase</keyword>
<evidence type="ECO:0000256" key="2">
    <source>
        <dbReference type="ARBA" id="ARBA00011073"/>
    </source>
</evidence>
<dbReference type="InParanoid" id="B9SC83"/>
<evidence type="ECO:0000256" key="7">
    <source>
        <dbReference type="ARBA" id="ARBA00022825"/>
    </source>
</evidence>
<evidence type="ECO:0000259" key="11">
    <source>
        <dbReference type="Pfam" id="PF17766"/>
    </source>
</evidence>
<dbReference type="GO" id="GO:0005576">
    <property type="term" value="C:extracellular region"/>
    <property type="evidence" value="ECO:0000318"/>
    <property type="project" value="GO_Central"/>
</dbReference>
<dbReference type="FunFam" id="3.40.50.200:FF:000006">
    <property type="entry name" value="Subtilisin-like protease SBT1.5"/>
    <property type="match status" value="1"/>
</dbReference>
<dbReference type="EMBL" id="EQ973919">
    <property type="protein sequence ID" value="EEF38797.1"/>
    <property type="molecule type" value="Genomic_DNA"/>
</dbReference>
<dbReference type="InterPro" id="IPR023828">
    <property type="entry name" value="Peptidase_S8_Ser-AS"/>
</dbReference>
<accession>B9SC83</accession>
<dbReference type="EC" id="3.4.21.25" evidence="12"/>
<keyword evidence="5" id="KW-0732">Signal</keyword>
<gene>
    <name evidence="12" type="ORF">RCOM_1409280</name>
</gene>
<dbReference type="Proteomes" id="UP000008311">
    <property type="component" value="Unassembled WGS sequence"/>
</dbReference>
<proteinExistence type="inferred from homology"/>
<dbReference type="PANTHER" id="PTHR10795">
    <property type="entry name" value="PROPROTEIN CONVERTASE SUBTILISIN/KEXIN"/>
    <property type="match status" value="1"/>
</dbReference>
<comment type="caution">
    <text evidence="8">Lacks conserved residue(s) required for the propagation of feature annotation.</text>
</comment>
<dbReference type="FunCoup" id="B9SC83">
    <property type="interactions" value="3"/>
</dbReference>
<dbReference type="GO" id="GO:0004252">
    <property type="term" value="F:serine-type endopeptidase activity"/>
    <property type="evidence" value="ECO:0000318"/>
    <property type="project" value="GO_Central"/>
</dbReference>
<dbReference type="GO" id="GO:0006508">
    <property type="term" value="P:proteolysis"/>
    <property type="evidence" value="ECO:0007669"/>
    <property type="project" value="UniProtKB-KW"/>
</dbReference>
<feature type="domain" description="Subtilisin-like protease fibronectin type-III" evidence="11">
    <location>
        <begin position="551"/>
        <end position="654"/>
    </location>
</feature>
<feature type="domain" description="Peptidase S8/S53" evidence="9">
    <location>
        <begin position="74"/>
        <end position="474"/>
    </location>
</feature>
<dbReference type="InterPro" id="IPR015500">
    <property type="entry name" value="Peptidase_S8_subtilisin-rel"/>
</dbReference>
<dbReference type="Pfam" id="PF17766">
    <property type="entry name" value="fn3_6"/>
    <property type="match status" value="1"/>
</dbReference>
<keyword evidence="3" id="KW-0964">Secreted</keyword>
<keyword evidence="7" id="KW-0720">Serine protease</keyword>
<evidence type="ECO:0000259" key="9">
    <source>
        <dbReference type="Pfam" id="PF00082"/>
    </source>
</evidence>
<evidence type="ECO:0000256" key="3">
    <source>
        <dbReference type="ARBA" id="ARBA00022525"/>
    </source>
</evidence>
<evidence type="ECO:0000313" key="12">
    <source>
        <dbReference type="EMBL" id="EEF38797.1"/>
    </source>
</evidence>
<dbReference type="Gene3D" id="2.60.40.2310">
    <property type="match status" value="1"/>
</dbReference>
<feature type="domain" description="Inhibitor I9" evidence="10">
    <location>
        <begin position="3"/>
        <end position="37"/>
    </location>
</feature>
<dbReference type="PROSITE" id="PS00138">
    <property type="entry name" value="SUBTILASE_SER"/>
    <property type="match status" value="1"/>
</dbReference>
<comment type="similarity">
    <text evidence="2 8">Belongs to the peptidase S8 family.</text>
</comment>
<protein>
    <submittedName>
        <fullName evidence="12">Cucumisin, putative</fullName>
        <ecNumber evidence="12">3.4.21.25</ecNumber>
    </submittedName>
</protein>
<dbReference type="AlphaFoldDB" id="B9SC83"/>
<reference evidence="13" key="1">
    <citation type="journal article" date="2010" name="Nat. Biotechnol.">
        <title>Draft genome sequence of the oilseed species Ricinus communis.</title>
        <authorList>
            <person name="Chan A.P."/>
            <person name="Crabtree J."/>
            <person name="Zhao Q."/>
            <person name="Lorenzi H."/>
            <person name="Orvis J."/>
            <person name="Puiu D."/>
            <person name="Melake-Berhan A."/>
            <person name="Jones K.M."/>
            <person name="Redman J."/>
            <person name="Chen G."/>
            <person name="Cahoon E.B."/>
            <person name="Gedil M."/>
            <person name="Stanke M."/>
            <person name="Haas B.J."/>
            <person name="Wortman J.R."/>
            <person name="Fraser-Liggett C.M."/>
            <person name="Ravel J."/>
            <person name="Rabinowicz P.D."/>
        </authorList>
    </citation>
    <scope>NUCLEOTIDE SEQUENCE [LARGE SCALE GENOMIC DNA]</scope>
    <source>
        <strain evidence="13">cv. Hale</strain>
    </source>
</reference>
<dbReference type="InterPro" id="IPR000209">
    <property type="entry name" value="Peptidase_S8/S53_dom"/>
</dbReference>
<dbReference type="InterPro" id="IPR036852">
    <property type="entry name" value="Peptidase_S8/S53_dom_sf"/>
</dbReference>
<evidence type="ECO:0000256" key="6">
    <source>
        <dbReference type="ARBA" id="ARBA00022801"/>
    </source>
</evidence>
<dbReference type="eggNOG" id="ENOG502QT5U">
    <property type="taxonomic scope" value="Eukaryota"/>
</dbReference>
<name>B9SC83_RICCO</name>
<evidence type="ECO:0000256" key="8">
    <source>
        <dbReference type="PROSITE-ProRule" id="PRU01240"/>
    </source>
</evidence>
<keyword evidence="13" id="KW-1185">Reference proteome</keyword>
<dbReference type="InterPro" id="IPR045051">
    <property type="entry name" value="SBT"/>
</dbReference>
<dbReference type="Gene3D" id="3.50.30.30">
    <property type="match status" value="1"/>
</dbReference>
<dbReference type="SUPFAM" id="SSF52743">
    <property type="entry name" value="Subtilisin-like"/>
    <property type="match status" value="1"/>
</dbReference>
<evidence type="ECO:0000313" key="13">
    <source>
        <dbReference type="Proteomes" id="UP000008311"/>
    </source>
</evidence>
<evidence type="ECO:0000256" key="5">
    <source>
        <dbReference type="ARBA" id="ARBA00022729"/>
    </source>
</evidence>
<dbReference type="STRING" id="3988.B9SC83"/>
<dbReference type="PROSITE" id="PS51892">
    <property type="entry name" value="SUBTILASE"/>
    <property type="match status" value="1"/>
</dbReference>
<dbReference type="CDD" id="cd02120">
    <property type="entry name" value="PA_subtilisin_like"/>
    <property type="match status" value="1"/>
</dbReference>
<dbReference type="PRINTS" id="PR00723">
    <property type="entry name" value="SUBTILISIN"/>
</dbReference>
<dbReference type="Gene3D" id="3.30.70.80">
    <property type="entry name" value="Peptidase S8 propeptide/proteinase inhibitor I9"/>
    <property type="match status" value="1"/>
</dbReference>
<comment type="subcellular location">
    <subcellularLocation>
        <location evidence="1">Secreted</location>
    </subcellularLocation>
</comment>